<dbReference type="Gene3D" id="3.40.50.450">
    <property type="match status" value="1"/>
</dbReference>
<keyword evidence="2" id="KW-1185">Reference proteome</keyword>
<evidence type="ECO:0000313" key="1">
    <source>
        <dbReference type="EMBL" id="MFD0684325.1"/>
    </source>
</evidence>
<dbReference type="SUPFAM" id="SSF52309">
    <property type="entry name" value="N-(deoxy)ribosyltransferase-like"/>
    <property type="match status" value="1"/>
</dbReference>
<gene>
    <name evidence="1" type="ORF">ACFQZM_07450</name>
</gene>
<reference evidence="2" key="1">
    <citation type="journal article" date="2019" name="Int. J. Syst. Evol. Microbiol.">
        <title>The Global Catalogue of Microorganisms (GCM) 10K type strain sequencing project: providing services to taxonomists for standard genome sequencing and annotation.</title>
        <authorList>
            <consortium name="The Broad Institute Genomics Platform"/>
            <consortium name="The Broad Institute Genome Sequencing Center for Infectious Disease"/>
            <person name="Wu L."/>
            <person name="Ma J."/>
        </authorList>
    </citation>
    <scope>NUCLEOTIDE SEQUENCE [LARGE SCALE GENOMIC DNA]</scope>
    <source>
        <strain evidence="2">JCM 9371</strain>
    </source>
</reference>
<comment type="caution">
    <text evidence="1">The sequence shown here is derived from an EMBL/GenBank/DDBJ whole genome shotgun (WGS) entry which is preliminary data.</text>
</comment>
<name>A0ABW2XE20_9ACTN</name>
<proteinExistence type="predicted"/>
<dbReference type="Proteomes" id="UP001597063">
    <property type="component" value="Unassembled WGS sequence"/>
</dbReference>
<evidence type="ECO:0000313" key="2">
    <source>
        <dbReference type="Proteomes" id="UP001597063"/>
    </source>
</evidence>
<sequence>MTVTTPPCTGEPDDVPSQPWTCFAIGPLGDALAELGTPDRDIYESSLYVYANITQAACQPFGITPFRADDLPGTGEIFDQICQQVKDADLVIADLSGLNPNVVFELALRQGTGKPTIQLSDGGELPYYLSKVRTIRFQRTPNGMVQARQELQRTLEAGLREGFGLLTPARILNGVIVAKPGDPPDSPDDEDRLGLFDAMVRIEEELEAIPEDTAEMEAAFEAFGSVNEAFGADFARMGDGGSVKAGRAVTVRYAAAISGPADSLDGAASRFLERVRSLDTGIRGLLDFVSSTPRAEWPDEFESLLRQIASLAVTYDEPLPELGEFVAFLNWAGNISTAVRKPFKRMSDAITRVEKAFPFLQEWAKLAQNFLDRPDSDEASPWTRVGSSTSDIV</sequence>
<protein>
    <submittedName>
        <fullName evidence="1">Uncharacterized protein</fullName>
    </submittedName>
</protein>
<accession>A0ABW2XE20</accession>
<dbReference type="EMBL" id="JBHTGP010000003">
    <property type="protein sequence ID" value="MFD0684325.1"/>
    <property type="molecule type" value="Genomic_DNA"/>
</dbReference>
<organism evidence="1 2">
    <name type="scientific">Actinomadura fibrosa</name>
    <dbReference type="NCBI Taxonomy" id="111802"/>
    <lineage>
        <taxon>Bacteria</taxon>
        <taxon>Bacillati</taxon>
        <taxon>Actinomycetota</taxon>
        <taxon>Actinomycetes</taxon>
        <taxon>Streptosporangiales</taxon>
        <taxon>Thermomonosporaceae</taxon>
        <taxon>Actinomadura</taxon>
    </lineage>
</organism>
<dbReference type="RefSeq" id="WP_131756709.1">
    <property type="nucleotide sequence ID" value="NZ_CAACUY010000020.1"/>
</dbReference>